<keyword evidence="9" id="KW-1185">Reference proteome</keyword>
<proteinExistence type="predicted"/>
<dbReference type="EMBL" id="JAPQKS010000005">
    <property type="protein sequence ID" value="KAJ5225216.1"/>
    <property type="molecule type" value="Genomic_DNA"/>
</dbReference>
<dbReference type="Gene3D" id="3.40.50.1820">
    <property type="entry name" value="alpha/beta hydrolase"/>
    <property type="match status" value="1"/>
</dbReference>
<evidence type="ECO:0000256" key="4">
    <source>
        <dbReference type="ARBA" id="ARBA00022824"/>
    </source>
</evidence>
<dbReference type="GO" id="GO:0005739">
    <property type="term" value="C:mitochondrion"/>
    <property type="evidence" value="ECO:0007669"/>
    <property type="project" value="UniProtKB-SubCell"/>
</dbReference>
<dbReference type="GO" id="GO:0072330">
    <property type="term" value="P:monocarboxylic acid biosynthetic process"/>
    <property type="evidence" value="ECO:0007669"/>
    <property type="project" value="UniProtKB-ARBA"/>
</dbReference>
<comment type="subcellular location">
    <subcellularLocation>
        <location evidence="2">Endoplasmic reticulum</location>
    </subcellularLocation>
    <subcellularLocation>
        <location evidence="3">Membrane</location>
    </subcellularLocation>
    <subcellularLocation>
        <location evidence="1">Mitochondrion</location>
    </subcellularLocation>
</comment>
<dbReference type="SUPFAM" id="SSF53474">
    <property type="entry name" value="alpha/beta-Hydrolases"/>
    <property type="match status" value="1"/>
</dbReference>
<keyword evidence="5" id="KW-0496">Mitochondrion</keyword>
<dbReference type="GO" id="GO:0016020">
    <property type="term" value="C:membrane"/>
    <property type="evidence" value="ECO:0007669"/>
    <property type="project" value="UniProtKB-SubCell"/>
</dbReference>
<evidence type="ECO:0000313" key="8">
    <source>
        <dbReference type="EMBL" id="KAJ5225216.1"/>
    </source>
</evidence>
<accession>A0A9W9TJM5</accession>
<feature type="compositionally biased region" description="Low complexity" evidence="7">
    <location>
        <begin position="11"/>
        <end position="26"/>
    </location>
</feature>
<evidence type="ECO:0008006" key="10">
    <source>
        <dbReference type="Google" id="ProtNLM"/>
    </source>
</evidence>
<dbReference type="PANTHER" id="PTHR48182:SF2">
    <property type="entry name" value="PROTEIN SERAC1"/>
    <property type="match status" value="1"/>
</dbReference>
<dbReference type="RefSeq" id="XP_058328627.1">
    <property type="nucleotide sequence ID" value="XM_058475737.1"/>
</dbReference>
<evidence type="ECO:0000256" key="6">
    <source>
        <dbReference type="ARBA" id="ARBA00023136"/>
    </source>
</evidence>
<gene>
    <name evidence="8" type="ORF">N7468_006441</name>
</gene>
<dbReference type="Proteomes" id="UP001150941">
    <property type="component" value="Unassembled WGS sequence"/>
</dbReference>
<comment type="caution">
    <text evidence="8">The sequence shown here is derived from an EMBL/GenBank/DDBJ whole genome shotgun (WGS) entry which is preliminary data.</text>
</comment>
<evidence type="ECO:0000256" key="3">
    <source>
        <dbReference type="ARBA" id="ARBA00004370"/>
    </source>
</evidence>
<protein>
    <recommendedName>
        <fullName evidence="10">DUF676 domain-containing protein</fullName>
    </recommendedName>
</protein>
<dbReference type="GO" id="GO:0017000">
    <property type="term" value="P:antibiotic biosynthetic process"/>
    <property type="evidence" value="ECO:0007669"/>
    <property type="project" value="UniProtKB-ARBA"/>
</dbReference>
<dbReference type="PANTHER" id="PTHR48182">
    <property type="entry name" value="PROTEIN SERAC1"/>
    <property type="match status" value="1"/>
</dbReference>
<evidence type="ECO:0000313" key="9">
    <source>
        <dbReference type="Proteomes" id="UP001150941"/>
    </source>
</evidence>
<dbReference type="OrthoDB" id="427518at2759"/>
<name>A0A9W9TJM5_9EURO</name>
<dbReference type="InterPro" id="IPR029058">
    <property type="entry name" value="AB_hydrolase_fold"/>
</dbReference>
<dbReference type="InterPro" id="IPR052374">
    <property type="entry name" value="SERAC1"/>
</dbReference>
<dbReference type="GO" id="GO:0005783">
    <property type="term" value="C:endoplasmic reticulum"/>
    <property type="evidence" value="ECO:0007669"/>
    <property type="project" value="UniProtKB-SubCell"/>
</dbReference>
<keyword evidence="6" id="KW-0472">Membrane</keyword>
<evidence type="ECO:0000256" key="5">
    <source>
        <dbReference type="ARBA" id="ARBA00023128"/>
    </source>
</evidence>
<keyword evidence="4" id="KW-0256">Endoplasmic reticulum</keyword>
<sequence length="310" mass="34477">MKKLRNLIKGESPAPSEAESEQPSHAVASIEPTEDFAAPSSFPEGIKILHDCQDATVDICFIHGLTGDRENTWTADGQSAPWPRTLLPPKLTTARIMTYGYDAYVVRKSVAGTERLIDHATNLVHDLTAERAEHNASSRPLIFVTHSLGGLVCKKAILSSRHNPEAHLRSIFSCTKGIIFLGTPHKGSWMADWGKISAKALGVVKSTNKSLLDILQTKNQLLEAIQVDFWSMIREQREGGRLIEVTCFYETLPLSIVDRVVVSKESAALEGYNSIGIRANHRNMVKFDTSDDNGYKRILGELVRWERDTR</sequence>
<organism evidence="8 9">
    <name type="scientific">Penicillium chermesinum</name>
    <dbReference type="NCBI Taxonomy" id="63820"/>
    <lineage>
        <taxon>Eukaryota</taxon>
        <taxon>Fungi</taxon>
        <taxon>Dikarya</taxon>
        <taxon>Ascomycota</taxon>
        <taxon>Pezizomycotina</taxon>
        <taxon>Eurotiomycetes</taxon>
        <taxon>Eurotiomycetidae</taxon>
        <taxon>Eurotiales</taxon>
        <taxon>Aspergillaceae</taxon>
        <taxon>Penicillium</taxon>
    </lineage>
</organism>
<evidence type="ECO:0000256" key="1">
    <source>
        <dbReference type="ARBA" id="ARBA00004173"/>
    </source>
</evidence>
<dbReference type="AlphaFoldDB" id="A0A9W9TJM5"/>
<reference evidence="8" key="1">
    <citation type="submission" date="2022-11" db="EMBL/GenBank/DDBJ databases">
        <authorList>
            <person name="Petersen C."/>
        </authorList>
    </citation>
    <scope>NUCLEOTIDE SEQUENCE</scope>
    <source>
        <strain evidence="8">IBT 19713</strain>
    </source>
</reference>
<evidence type="ECO:0000256" key="7">
    <source>
        <dbReference type="SAM" id="MobiDB-lite"/>
    </source>
</evidence>
<reference evidence="8" key="2">
    <citation type="journal article" date="2023" name="IMA Fungus">
        <title>Comparative genomic study of the Penicillium genus elucidates a diverse pangenome and 15 lateral gene transfer events.</title>
        <authorList>
            <person name="Petersen C."/>
            <person name="Sorensen T."/>
            <person name="Nielsen M.R."/>
            <person name="Sondergaard T.E."/>
            <person name="Sorensen J.L."/>
            <person name="Fitzpatrick D.A."/>
            <person name="Frisvad J.C."/>
            <person name="Nielsen K.L."/>
        </authorList>
    </citation>
    <scope>NUCLEOTIDE SEQUENCE</scope>
    <source>
        <strain evidence="8">IBT 19713</strain>
    </source>
</reference>
<feature type="region of interest" description="Disordered" evidence="7">
    <location>
        <begin position="1"/>
        <end position="26"/>
    </location>
</feature>
<evidence type="ECO:0000256" key="2">
    <source>
        <dbReference type="ARBA" id="ARBA00004240"/>
    </source>
</evidence>
<dbReference type="GeneID" id="83203040"/>